<reference evidence="1 2" key="1">
    <citation type="submission" date="2006-02" db="EMBL/GenBank/DDBJ databases">
        <authorList>
            <person name="Amann R."/>
            <person name="Ferriera S."/>
            <person name="Johnson J."/>
            <person name="Kravitz S."/>
            <person name="Halpern A."/>
            <person name="Remington K."/>
            <person name="Beeson K."/>
            <person name="Tran B."/>
            <person name="Rogers Y.-H."/>
            <person name="Friedman R."/>
            <person name="Venter J.C."/>
        </authorList>
    </citation>
    <scope>NUCLEOTIDE SEQUENCE [LARGE SCALE GENOMIC DNA]</scope>
    <source>
        <strain evidence="1 2">DSM 3645</strain>
    </source>
</reference>
<evidence type="ECO:0000313" key="2">
    <source>
        <dbReference type="Proteomes" id="UP000004358"/>
    </source>
</evidence>
<dbReference type="AlphaFoldDB" id="A3ZPS8"/>
<sequence>MISMREMKTPTHLELVVVISLEEQLAHFSFHA</sequence>
<comment type="caution">
    <text evidence="1">The sequence shown here is derived from an EMBL/GenBank/DDBJ whole genome shotgun (WGS) entry which is preliminary data.</text>
</comment>
<gene>
    <name evidence="1" type="ORF">DSM3645_23346</name>
</gene>
<dbReference type="Proteomes" id="UP000004358">
    <property type="component" value="Unassembled WGS sequence"/>
</dbReference>
<protein>
    <submittedName>
        <fullName evidence="1">Uncharacterized protein</fullName>
    </submittedName>
</protein>
<accession>A3ZPS8</accession>
<dbReference type="HOGENOM" id="CLU_3388273_0_0_0"/>
<dbReference type="EMBL" id="AANZ01000005">
    <property type="protein sequence ID" value="EAQ81379.1"/>
    <property type="molecule type" value="Genomic_DNA"/>
</dbReference>
<organism evidence="1 2">
    <name type="scientific">Blastopirellula marina DSM 3645</name>
    <dbReference type="NCBI Taxonomy" id="314230"/>
    <lineage>
        <taxon>Bacteria</taxon>
        <taxon>Pseudomonadati</taxon>
        <taxon>Planctomycetota</taxon>
        <taxon>Planctomycetia</taxon>
        <taxon>Pirellulales</taxon>
        <taxon>Pirellulaceae</taxon>
        <taxon>Blastopirellula</taxon>
    </lineage>
</organism>
<name>A3ZPS8_9BACT</name>
<evidence type="ECO:0000313" key="1">
    <source>
        <dbReference type="EMBL" id="EAQ81379.1"/>
    </source>
</evidence>
<proteinExistence type="predicted"/>
<dbReference type="STRING" id="314230.DSM3645_23346"/>